<sequence length="665" mass="73481">MINRAQTQHIKNVLSVATQMGAANITDDNTLIHKSWTRCVNDYGLDPSHLRAPNIVTSDILREHQEQIEEFMLVARVGMEQMYKRVSGLDYVLLLTDSKGIAVDYIGNEARSRELKQAGLYLGAEWSEQSAGTCGVGTCLVEQTALTCHQGDHFDPTHIPLTCSAAPLFDPEGKFLAVLDMSALTSPMSKESQHLALHLTVMYAQMIEDANFLRHFDDRWILRLGTAWGLVEVSGEIMLAFDDDGVVVGANTGGRQLFRRRDGLAGNEPVGRLVSELFNLSADDLWRLVRANGAGDRSVVTRESNKMFYASVAMPRRRKPAALVNAVPADGGQLLEHTSYPILDRLAGDDKAMRRLLEQAKRLLNRKLNILIHGETGTGKEVIAKALHESSVRAGKPFVAVNCGAIPESLIESELFGYTAGSFTGGRSKGMKGLILQSDGGTLFLDEIGDMPLHLQTRLLRVLSEKEVLPLGADKPVALDLTVVAASHRDLRNLINAGSFREDLYYRLCGATLHLPSLRDRTDKRYLIEKVLAEEAELLNIEAGISSEAMLQMLCFGWPGNIRQLRNVLRFALAVTDGNMIMPSDLPQEFGDQFTHQGGRADVAEEAAEVSVEGKGGEECDMEQLLASLMRNKWNVTKTSDELGFCRATLYRYMKKFSIVPPNQR</sequence>
<dbReference type="InterPro" id="IPR025944">
    <property type="entry name" value="Sigma_54_int_dom_CS"/>
</dbReference>
<dbReference type="InterPro" id="IPR027417">
    <property type="entry name" value="P-loop_NTPase"/>
</dbReference>
<dbReference type="SMART" id="SM00382">
    <property type="entry name" value="AAA"/>
    <property type="match status" value="1"/>
</dbReference>
<evidence type="ECO:0000313" key="7">
    <source>
        <dbReference type="EMBL" id="MBA5688683.1"/>
    </source>
</evidence>
<evidence type="ECO:0000256" key="2">
    <source>
        <dbReference type="ARBA" id="ARBA00022840"/>
    </source>
</evidence>
<comment type="caution">
    <text evidence="7">The sequence shown here is derived from an EMBL/GenBank/DDBJ whole genome shotgun (WGS) entry which is preliminary data.</text>
</comment>
<dbReference type="InterPro" id="IPR002078">
    <property type="entry name" value="Sigma_54_int"/>
</dbReference>
<feature type="domain" description="Sigma-54 factor interaction" evidence="6">
    <location>
        <begin position="346"/>
        <end position="574"/>
    </location>
</feature>
<dbReference type="InterPro" id="IPR025662">
    <property type="entry name" value="Sigma_54_int_dom_ATP-bd_1"/>
</dbReference>
<dbReference type="PANTHER" id="PTHR32071:SF77">
    <property type="entry name" value="TRANSCRIPTIONAL REGULATORY PROTEIN"/>
    <property type="match status" value="1"/>
</dbReference>
<dbReference type="Pfam" id="PF00158">
    <property type="entry name" value="Sigma54_activat"/>
    <property type="match status" value="1"/>
</dbReference>
<dbReference type="SUPFAM" id="SSF55781">
    <property type="entry name" value="GAF domain-like"/>
    <property type="match status" value="1"/>
</dbReference>
<keyword evidence="8" id="KW-1185">Reference proteome</keyword>
<organism evidence="7 8">
    <name type="scientific">Rugamonas apoptosis</name>
    <dbReference type="NCBI Taxonomy" id="2758570"/>
    <lineage>
        <taxon>Bacteria</taxon>
        <taxon>Pseudomonadati</taxon>
        <taxon>Pseudomonadota</taxon>
        <taxon>Betaproteobacteria</taxon>
        <taxon>Burkholderiales</taxon>
        <taxon>Oxalobacteraceae</taxon>
        <taxon>Telluria group</taxon>
        <taxon>Rugamonas</taxon>
    </lineage>
</organism>
<dbReference type="GO" id="GO:0006355">
    <property type="term" value="P:regulation of DNA-templated transcription"/>
    <property type="evidence" value="ECO:0007669"/>
    <property type="project" value="InterPro"/>
</dbReference>
<dbReference type="Gene3D" id="1.10.10.60">
    <property type="entry name" value="Homeodomain-like"/>
    <property type="match status" value="1"/>
</dbReference>
<dbReference type="Pfam" id="PF02954">
    <property type="entry name" value="HTH_8"/>
    <property type="match status" value="1"/>
</dbReference>
<evidence type="ECO:0000256" key="1">
    <source>
        <dbReference type="ARBA" id="ARBA00022741"/>
    </source>
</evidence>
<dbReference type="RefSeq" id="WP_182154562.1">
    <property type="nucleotide sequence ID" value="NZ_JACEZU010000008.1"/>
</dbReference>
<protein>
    <submittedName>
        <fullName evidence="7">Sigma-54-dependent Fis family transcriptional regulator</fullName>
    </submittedName>
</protein>
<dbReference type="FunFam" id="3.40.50.300:FF:000006">
    <property type="entry name" value="DNA-binding transcriptional regulator NtrC"/>
    <property type="match status" value="1"/>
</dbReference>
<gene>
    <name evidence="7" type="ORF">H3H39_16690</name>
</gene>
<dbReference type="SUPFAM" id="SSF46689">
    <property type="entry name" value="Homeodomain-like"/>
    <property type="match status" value="1"/>
</dbReference>
<keyword evidence="4" id="KW-0238">DNA-binding</keyword>
<keyword evidence="3" id="KW-0805">Transcription regulation</keyword>
<dbReference type="AlphaFoldDB" id="A0A7W2ILJ1"/>
<dbReference type="SUPFAM" id="SSF52540">
    <property type="entry name" value="P-loop containing nucleoside triphosphate hydrolases"/>
    <property type="match status" value="1"/>
</dbReference>
<dbReference type="EMBL" id="JACEZU010000008">
    <property type="protein sequence ID" value="MBA5688683.1"/>
    <property type="molecule type" value="Genomic_DNA"/>
</dbReference>
<keyword evidence="2" id="KW-0067">ATP-binding</keyword>
<dbReference type="InterPro" id="IPR003593">
    <property type="entry name" value="AAA+_ATPase"/>
</dbReference>
<dbReference type="Gene3D" id="3.30.450.40">
    <property type="match status" value="1"/>
</dbReference>
<proteinExistence type="predicted"/>
<evidence type="ECO:0000313" key="8">
    <source>
        <dbReference type="Proteomes" id="UP000573499"/>
    </source>
</evidence>
<evidence type="ECO:0000256" key="5">
    <source>
        <dbReference type="ARBA" id="ARBA00023163"/>
    </source>
</evidence>
<dbReference type="PROSITE" id="PS00688">
    <property type="entry name" value="SIGMA54_INTERACT_3"/>
    <property type="match status" value="1"/>
</dbReference>
<keyword evidence="5" id="KW-0804">Transcription</keyword>
<dbReference type="InterPro" id="IPR025943">
    <property type="entry name" value="Sigma_54_int_dom_ATP-bd_2"/>
</dbReference>
<accession>A0A7W2ILJ1</accession>
<dbReference type="PANTHER" id="PTHR32071">
    <property type="entry name" value="TRANSCRIPTIONAL REGULATORY PROTEIN"/>
    <property type="match status" value="1"/>
</dbReference>
<dbReference type="InterPro" id="IPR002197">
    <property type="entry name" value="HTH_Fis"/>
</dbReference>
<dbReference type="CDD" id="cd00009">
    <property type="entry name" value="AAA"/>
    <property type="match status" value="1"/>
</dbReference>
<keyword evidence="1" id="KW-0547">Nucleotide-binding</keyword>
<dbReference type="PROSITE" id="PS50045">
    <property type="entry name" value="SIGMA54_INTERACT_4"/>
    <property type="match status" value="1"/>
</dbReference>
<dbReference type="GO" id="GO:0043565">
    <property type="term" value="F:sequence-specific DNA binding"/>
    <property type="evidence" value="ECO:0007669"/>
    <property type="project" value="InterPro"/>
</dbReference>
<evidence type="ECO:0000259" key="6">
    <source>
        <dbReference type="PROSITE" id="PS50045"/>
    </source>
</evidence>
<dbReference type="InterPro" id="IPR029016">
    <property type="entry name" value="GAF-like_dom_sf"/>
</dbReference>
<dbReference type="InterPro" id="IPR009057">
    <property type="entry name" value="Homeodomain-like_sf"/>
</dbReference>
<dbReference type="PROSITE" id="PS00675">
    <property type="entry name" value="SIGMA54_INTERACT_1"/>
    <property type="match status" value="1"/>
</dbReference>
<dbReference type="Pfam" id="PF25601">
    <property type="entry name" value="AAA_lid_14"/>
    <property type="match status" value="1"/>
</dbReference>
<dbReference type="Gene3D" id="3.40.50.300">
    <property type="entry name" value="P-loop containing nucleotide triphosphate hydrolases"/>
    <property type="match status" value="1"/>
</dbReference>
<dbReference type="Gene3D" id="1.10.8.60">
    <property type="match status" value="1"/>
</dbReference>
<dbReference type="Proteomes" id="UP000573499">
    <property type="component" value="Unassembled WGS sequence"/>
</dbReference>
<name>A0A7W2ILJ1_9BURK</name>
<dbReference type="InterPro" id="IPR058031">
    <property type="entry name" value="AAA_lid_NorR"/>
</dbReference>
<evidence type="ECO:0000256" key="3">
    <source>
        <dbReference type="ARBA" id="ARBA00023015"/>
    </source>
</evidence>
<reference evidence="7 8" key="1">
    <citation type="submission" date="2020-07" db="EMBL/GenBank/DDBJ databases">
        <title>Novel species isolated from subtropical streams in China.</title>
        <authorList>
            <person name="Lu H."/>
        </authorList>
    </citation>
    <scope>NUCLEOTIDE SEQUENCE [LARGE SCALE GENOMIC DNA]</scope>
    <source>
        <strain evidence="7 8">LX47W</strain>
    </source>
</reference>
<dbReference type="PROSITE" id="PS00676">
    <property type="entry name" value="SIGMA54_INTERACT_2"/>
    <property type="match status" value="1"/>
</dbReference>
<dbReference type="GO" id="GO:0005524">
    <property type="term" value="F:ATP binding"/>
    <property type="evidence" value="ECO:0007669"/>
    <property type="project" value="UniProtKB-KW"/>
</dbReference>
<evidence type="ECO:0000256" key="4">
    <source>
        <dbReference type="ARBA" id="ARBA00023125"/>
    </source>
</evidence>